<reference evidence="3 4" key="1">
    <citation type="submission" date="2014-08" db="EMBL/GenBank/DDBJ databases">
        <title>Porphyromonas gulae strain:COT-052_OH1451 Genome sequencing.</title>
        <authorList>
            <person name="Wallis C."/>
            <person name="Deusch O."/>
            <person name="O'Flynn C."/>
            <person name="Davis I."/>
            <person name="Jospin G."/>
            <person name="Darling A.E."/>
            <person name="Coil D.A."/>
            <person name="Alexiev A."/>
            <person name="Horsfall A."/>
            <person name="Kirkwood N."/>
            <person name="Harris S."/>
            <person name="Eisen J.A."/>
        </authorList>
    </citation>
    <scope>NUCLEOTIDE SEQUENCE [LARGE SCALE GENOMIC DNA]</scope>
    <source>
        <strain evidence="4">COT-052 OH1451</strain>
    </source>
</reference>
<dbReference type="EMBL" id="JRAI01000014">
    <property type="protein sequence ID" value="KGN87410.1"/>
    <property type="molecule type" value="Genomic_DNA"/>
</dbReference>
<evidence type="ECO:0000313" key="3">
    <source>
        <dbReference type="EMBL" id="KGN87410.1"/>
    </source>
</evidence>
<dbReference type="eggNOG" id="COG2091">
    <property type="taxonomic scope" value="Bacteria"/>
</dbReference>
<dbReference type="GO" id="GO:0008897">
    <property type="term" value="F:holo-[acyl-carrier-protein] synthase activity"/>
    <property type="evidence" value="ECO:0007669"/>
    <property type="project" value="InterPro"/>
</dbReference>
<dbReference type="Pfam" id="PF01648">
    <property type="entry name" value="ACPS"/>
    <property type="match status" value="1"/>
</dbReference>
<dbReference type="SUPFAM" id="SSF56214">
    <property type="entry name" value="4'-phosphopantetheinyl transferase"/>
    <property type="match status" value="1"/>
</dbReference>
<proteinExistence type="predicted"/>
<sequence length="198" mass="22315">MHLFPINIPGVLVGRFEKGSDNKREDERRRISLLLRQVFPHDTPPIGHLPSGKPVLDSAHNISISHTGSYGAIYVTPSSLIPGIDIEMLSDRALRVAPRFMNEREYEWLMSVDEARRRLLATIIWSAKETAYKIFNPSDASLKRFDTALPPELPSENTLFPFDLIYSDSFGSDILISVQALCTDEFVLTCACHCSRSH</sequence>
<name>A0A0A2FBI6_9PORP</name>
<evidence type="ECO:0000259" key="2">
    <source>
        <dbReference type="Pfam" id="PF01648"/>
    </source>
</evidence>
<feature type="domain" description="4'-phosphopantetheinyl transferase" evidence="2">
    <location>
        <begin position="83"/>
        <end position="153"/>
    </location>
</feature>
<dbReference type="Gene3D" id="3.90.470.20">
    <property type="entry name" value="4'-phosphopantetheinyl transferase domain"/>
    <property type="match status" value="1"/>
</dbReference>
<dbReference type="STRING" id="111105.HR09_05300"/>
<organism evidence="3 4">
    <name type="scientific">Porphyromonas gulae</name>
    <dbReference type="NCBI Taxonomy" id="111105"/>
    <lineage>
        <taxon>Bacteria</taxon>
        <taxon>Pseudomonadati</taxon>
        <taxon>Bacteroidota</taxon>
        <taxon>Bacteroidia</taxon>
        <taxon>Bacteroidales</taxon>
        <taxon>Porphyromonadaceae</taxon>
        <taxon>Porphyromonas</taxon>
    </lineage>
</organism>
<dbReference type="InterPro" id="IPR008278">
    <property type="entry name" value="4-PPantetheinyl_Trfase_dom"/>
</dbReference>
<protein>
    <submittedName>
        <fullName evidence="3">4'-phosphopantetheinyl transferase</fullName>
    </submittedName>
</protein>
<accession>A0A0A2FBI6</accession>
<dbReference type="AlphaFoldDB" id="A0A0A2FBI6"/>
<keyword evidence="1 3" id="KW-0808">Transferase</keyword>
<evidence type="ECO:0000313" key="4">
    <source>
        <dbReference type="Proteomes" id="UP000030130"/>
    </source>
</evidence>
<gene>
    <name evidence="3" type="ORF">HR08_02145</name>
</gene>
<dbReference type="GO" id="GO:0000287">
    <property type="term" value="F:magnesium ion binding"/>
    <property type="evidence" value="ECO:0007669"/>
    <property type="project" value="InterPro"/>
</dbReference>
<comment type="caution">
    <text evidence="3">The sequence shown here is derived from an EMBL/GenBank/DDBJ whole genome shotgun (WGS) entry which is preliminary data.</text>
</comment>
<dbReference type="Proteomes" id="UP000030130">
    <property type="component" value="Unassembled WGS sequence"/>
</dbReference>
<dbReference type="InterPro" id="IPR037143">
    <property type="entry name" value="4-PPantetheinyl_Trfase_dom_sf"/>
</dbReference>
<evidence type="ECO:0000256" key="1">
    <source>
        <dbReference type="ARBA" id="ARBA00022679"/>
    </source>
</evidence>
<dbReference type="OrthoDB" id="1190494at2"/>